<reference evidence="2 3" key="1">
    <citation type="journal article" date="2012" name="BMC Genomics">
        <title>Comparative genomics of the white-rot fungi, Phanerochaete carnosa and P. chrysosporium, to elucidate the genetic basis of the distinct wood types they colonize.</title>
        <authorList>
            <person name="Suzuki H."/>
            <person name="MacDonald J."/>
            <person name="Syed K."/>
            <person name="Salamov A."/>
            <person name="Hori C."/>
            <person name="Aerts A."/>
            <person name="Henrissat B."/>
            <person name="Wiebenga A."/>
            <person name="vanKuyk P.A."/>
            <person name="Barry K."/>
            <person name="Lindquist E."/>
            <person name="LaButti K."/>
            <person name="Lapidus A."/>
            <person name="Lucas S."/>
            <person name="Coutinho P."/>
            <person name="Gong Y."/>
            <person name="Samejima M."/>
            <person name="Mahadevan R."/>
            <person name="Abou-Zaid M."/>
            <person name="de Vries R.P."/>
            <person name="Igarashi K."/>
            <person name="Yadav J.S."/>
            <person name="Grigoriev I.V."/>
            <person name="Master E.R."/>
        </authorList>
    </citation>
    <scope>NUCLEOTIDE SEQUENCE [LARGE SCALE GENOMIC DNA]</scope>
    <source>
        <strain evidence="2 3">HHB-10118-sp</strain>
    </source>
</reference>
<dbReference type="KEGG" id="pco:PHACADRAFT_249171"/>
<evidence type="ECO:0000313" key="3">
    <source>
        <dbReference type="Proteomes" id="UP000008370"/>
    </source>
</evidence>
<evidence type="ECO:0000256" key="1">
    <source>
        <dbReference type="SAM" id="MobiDB-lite"/>
    </source>
</evidence>
<dbReference type="InParanoid" id="K5WIS6"/>
<protein>
    <submittedName>
        <fullName evidence="2">Uncharacterized protein</fullName>
    </submittedName>
</protein>
<accession>K5WIS6</accession>
<feature type="region of interest" description="Disordered" evidence="1">
    <location>
        <begin position="41"/>
        <end position="61"/>
    </location>
</feature>
<evidence type="ECO:0000313" key="2">
    <source>
        <dbReference type="EMBL" id="EKM59014.1"/>
    </source>
</evidence>
<dbReference type="HOGENOM" id="CLU_2109870_0_0_1"/>
<dbReference type="RefSeq" id="XP_007391595.1">
    <property type="nucleotide sequence ID" value="XM_007391533.1"/>
</dbReference>
<name>K5WIS6_PHACS</name>
<dbReference type="EMBL" id="JH930469">
    <property type="protein sequence ID" value="EKM59014.1"/>
    <property type="molecule type" value="Genomic_DNA"/>
</dbReference>
<dbReference type="GeneID" id="18914588"/>
<sequence length="115" mass="12260">MIFVLARGLNAALDVETANRDYAQSMRVSYNVMGSRQSVFTSPPRVANQPMKLDGNGSDSLSIPAQDVSSNVDVEFFFSRGASGETPSNGIFVVKVSATARCSLQGYSLNMANAT</sequence>
<dbReference type="AlphaFoldDB" id="K5WIS6"/>
<gene>
    <name evidence="2" type="ORF">PHACADRAFT_249171</name>
</gene>
<organism evidence="2 3">
    <name type="scientific">Phanerochaete carnosa (strain HHB-10118-sp)</name>
    <name type="common">White-rot fungus</name>
    <name type="synonym">Peniophora carnosa</name>
    <dbReference type="NCBI Taxonomy" id="650164"/>
    <lineage>
        <taxon>Eukaryota</taxon>
        <taxon>Fungi</taxon>
        <taxon>Dikarya</taxon>
        <taxon>Basidiomycota</taxon>
        <taxon>Agaricomycotina</taxon>
        <taxon>Agaricomycetes</taxon>
        <taxon>Polyporales</taxon>
        <taxon>Phanerochaetaceae</taxon>
        <taxon>Phanerochaete</taxon>
    </lineage>
</organism>
<keyword evidence="3" id="KW-1185">Reference proteome</keyword>
<dbReference type="Proteomes" id="UP000008370">
    <property type="component" value="Unassembled WGS sequence"/>
</dbReference>
<proteinExistence type="predicted"/>